<dbReference type="PROSITE" id="PS51020">
    <property type="entry name" value="SPONDIN"/>
    <property type="match status" value="1"/>
</dbReference>
<reference evidence="2 3" key="1">
    <citation type="submission" date="2015-07" db="EMBL/GenBank/DDBJ databases">
        <title>The genome of Dufourea novaeangliae.</title>
        <authorList>
            <person name="Pan H."/>
            <person name="Kapheim K."/>
        </authorList>
    </citation>
    <scope>NUCLEOTIDE SEQUENCE [LARGE SCALE GENOMIC DNA]</scope>
    <source>
        <strain evidence="2">0120121106</strain>
        <tissue evidence="2">Whole body</tissue>
    </source>
</reference>
<name>A0A154PGX4_DUFNO</name>
<evidence type="ECO:0000313" key="3">
    <source>
        <dbReference type="Proteomes" id="UP000076502"/>
    </source>
</evidence>
<dbReference type="Pfam" id="PF06468">
    <property type="entry name" value="Spond_N"/>
    <property type="match status" value="1"/>
</dbReference>
<dbReference type="AlphaFoldDB" id="A0A154PGX4"/>
<protein>
    <recommendedName>
        <fullName evidence="1">Spondin domain-containing protein</fullName>
    </recommendedName>
</protein>
<dbReference type="InterPro" id="IPR038678">
    <property type="entry name" value="Spondin_N_sf"/>
</dbReference>
<proteinExistence type="predicted"/>
<organism evidence="2 3">
    <name type="scientific">Dufourea novaeangliae</name>
    <name type="common">Sweat bee</name>
    <dbReference type="NCBI Taxonomy" id="178035"/>
    <lineage>
        <taxon>Eukaryota</taxon>
        <taxon>Metazoa</taxon>
        <taxon>Ecdysozoa</taxon>
        <taxon>Arthropoda</taxon>
        <taxon>Hexapoda</taxon>
        <taxon>Insecta</taxon>
        <taxon>Pterygota</taxon>
        <taxon>Neoptera</taxon>
        <taxon>Endopterygota</taxon>
        <taxon>Hymenoptera</taxon>
        <taxon>Apocrita</taxon>
        <taxon>Aculeata</taxon>
        <taxon>Apoidea</taxon>
        <taxon>Anthophila</taxon>
        <taxon>Halictidae</taxon>
        <taxon>Rophitinae</taxon>
        <taxon>Dufourea</taxon>
    </lineage>
</organism>
<feature type="domain" description="Spondin" evidence="1">
    <location>
        <begin position="208"/>
        <end position="287"/>
    </location>
</feature>
<gene>
    <name evidence="2" type="ORF">WN55_02472</name>
</gene>
<dbReference type="Proteomes" id="UP000076502">
    <property type="component" value="Unassembled WGS sequence"/>
</dbReference>
<dbReference type="InterPro" id="IPR009465">
    <property type="entry name" value="Spondin_N"/>
</dbReference>
<evidence type="ECO:0000259" key="1">
    <source>
        <dbReference type="PROSITE" id="PS51020"/>
    </source>
</evidence>
<dbReference type="EMBL" id="KQ434902">
    <property type="protein sequence ID" value="KZC11111.1"/>
    <property type="molecule type" value="Genomic_DNA"/>
</dbReference>
<dbReference type="STRING" id="178035.A0A154PGX4"/>
<accession>A0A154PGX4</accession>
<evidence type="ECO:0000313" key="2">
    <source>
        <dbReference type="EMBL" id="KZC11111.1"/>
    </source>
</evidence>
<keyword evidence="3" id="KW-1185">Reference proteome</keyword>
<dbReference type="Gene3D" id="2.60.40.2130">
    <property type="entry name" value="F-spondin domain"/>
    <property type="match status" value="1"/>
</dbReference>
<sequence length="287" mass="32017">MGGVMMGAIIGGWEVGGPAVSFAELPTLALLPENAVWSDTKKLRGSWELNIKLENNPPTYLLIQSASIQASLQRTDSPQTQHNTDTVIVSKTVQHEVPRASQRASSVLNDPMSSHGGKTAANEWLANASRKGPGTGLEVFEYQIKNSELYHELQAIFNRYEIDPIKVVKPKRMFRGTWLQWSTLLLTLLGTRLVFVVAQCGSFAQDRLEKEDKQDKLALYKVTLRTYWSRARFPRHYPEWKPPAQFGKLIGNSGTLDQATLHLNAAAESEATQIEQREGVDTDQNSI</sequence>